<protein>
    <submittedName>
        <fullName evidence="1">CLUMA_CG002736, isoform A</fullName>
    </submittedName>
</protein>
<gene>
    <name evidence="1" type="ORF">CLUMA_CG002736</name>
</gene>
<reference evidence="1 2" key="1">
    <citation type="submission" date="2015-04" db="EMBL/GenBank/DDBJ databases">
        <authorList>
            <person name="Syromyatnikov M.Y."/>
            <person name="Popov V.N."/>
        </authorList>
    </citation>
    <scope>NUCLEOTIDE SEQUENCE [LARGE SCALE GENOMIC DNA]</scope>
</reference>
<accession>A0A1J1HLL8</accession>
<sequence>MRIKEWKWGKVKVLQSRNTSFVWNCDLWEFIKTTSFNDRQTSNRKESQKYFIFTVTRMSLSRFSCSLLSYCDHKGQNGKN</sequence>
<dbReference type="Proteomes" id="UP000183832">
    <property type="component" value="Unassembled WGS sequence"/>
</dbReference>
<dbReference type="AlphaFoldDB" id="A0A1J1HLL8"/>
<keyword evidence="2" id="KW-1185">Reference proteome</keyword>
<organism evidence="1 2">
    <name type="scientific">Clunio marinus</name>
    <dbReference type="NCBI Taxonomy" id="568069"/>
    <lineage>
        <taxon>Eukaryota</taxon>
        <taxon>Metazoa</taxon>
        <taxon>Ecdysozoa</taxon>
        <taxon>Arthropoda</taxon>
        <taxon>Hexapoda</taxon>
        <taxon>Insecta</taxon>
        <taxon>Pterygota</taxon>
        <taxon>Neoptera</taxon>
        <taxon>Endopterygota</taxon>
        <taxon>Diptera</taxon>
        <taxon>Nematocera</taxon>
        <taxon>Chironomoidea</taxon>
        <taxon>Chironomidae</taxon>
        <taxon>Clunio</taxon>
    </lineage>
</organism>
<evidence type="ECO:0000313" key="2">
    <source>
        <dbReference type="Proteomes" id="UP000183832"/>
    </source>
</evidence>
<proteinExistence type="predicted"/>
<dbReference type="EMBL" id="CVRI01000010">
    <property type="protein sequence ID" value="CRK88951.1"/>
    <property type="molecule type" value="Genomic_DNA"/>
</dbReference>
<name>A0A1J1HLL8_9DIPT</name>
<evidence type="ECO:0000313" key="1">
    <source>
        <dbReference type="EMBL" id="CRK88951.1"/>
    </source>
</evidence>